<dbReference type="RefSeq" id="WP_141857341.1">
    <property type="nucleotide sequence ID" value="NZ_BAAAKA010000004.1"/>
</dbReference>
<keyword evidence="5" id="KW-1185">Reference proteome</keyword>
<dbReference type="InterPro" id="IPR016181">
    <property type="entry name" value="Acyl_CoA_acyltransferase"/>
</dbReference>
<gene>
    <name evidence="4" type="ORF">FB475_3561</name>
</gene>
<dbReference type="AlphaFoldDB" id="A0A542EW06"/>
<proteinExistence type="predicted"/>
<name>A0A542EW06_9ACTN</name>
<dbReference type="EMBL" id="VFMM01000001">
    <property type="protein sequence ID" value="TQJ19394.1"/>
    <property type="molecule type" value="Genomic_DNA"/>
</dbReference>
<reference evidence="4 5" key="1">
    <citation type="submission" date="2019-06" db="EMBL/GenBank/DDBJ databases">
        <title>Sequencing the genomes of 1000 actinobacteria strains.</title>
        <authorList>
            <person name="Klenk H.-P."/>
        </authorList>
    </citation>
    <scope>NUCLEOTIDE SEQUENCE [LARGE SCALE GENOMIC DNA]</scope>
    <source>
        <strain evidence="4 5">DSM 17305</strain>
    </source>
</reference>
<keyword evidence="1 4" id="KW-0808">Transferase</keyword>
<dbReference type="GO" id="GO:0016747">
    <property type="term" value="F:acyltransferase activity, transferring groups other than amino-acyl groups"/>
    <property type="evidence" value="ECO:0007669"/>
    <property type="project" value="InterPro"/>
</dbReference>
<dbReference type="SUPFAM" id="SSF55729">
    <property type="entry name" value="Acyl-CoA N-acyltransferases (Nat)"/>
    <property type="match status" value="1"/>
</dbReference>
<evidence type="ECO:0000313" key="5">
    <source>
        <dbReference type="Proteomes" id="UP000316298"/>
    </source>
</evidence>
<evidence type="ECO:0000256" key="2">
    <source>
        <dbReference type="ARBA" id="ARBA00023315"/>
    </source>
</evidence>
<dbReference type="PROSITE" id="PS51186">
    <property type="entry name" value="GNAT"/>
    <property type="match status" value="1"/>
</dbReference>
<accession>A0A542EW06</accession>
<dbReference type="InterPro" id="IPR000182">
    <property type="entry name" value="GNAT_dom"/>
</dbReference>
<evidence type="ECO:0000259" key="3">
    <source>
        <dbReference type="PROSITE" id="PS51186"/>
    </source>
</evidence>
<protein>
    <submittedName>
        <fullName evidence="4">N-acetylglutamate synthase-like GNAT family acetyltransferase</fullName>
    </submittedName>
</protein>
<sequence>MRVRAAGTADSDAVYGILTNVGARTIVVHGTTYDAATLPALVAEHDGRIIGVLTYNLVDGELEVVSLHAVDQRRGAGTALLDAAAAVARQAGARRLWLITTNDNLDALRFYQRRGMRLVAVAPGAVDAAREIKRSIPRTGDYGIPLHDELELELLIS</sequence>
<dbReference type="Pfam" id="PF00583">
    <property type="entry name" value="Acetyltransf_1"/>
    <property type="match status" value="1"/>
</dbReference>
<organism evidence="4 5">
    <name type="scientific">Kribbella jejuensis</name>
    <dbReference type="NCBI Taxonomy" id="236068"/>
    <lineage>
        <taxon>Bacteria</taxon>
        <taxon>Bacillati</taxon>
        <taxon>Actinomycetota</taxon>
        <taxon>Actinomycetes</taxon>
        <taxon>Propionibacteriales</taxon>
        <taxon>Kribbellaceae</taxon>
        <taxon>Kribbella</taxon>
    </lineage>
</organism>
<dbReference type="Gene3D" id="3.40.630.30">
    <property type="match status" value="1"/>
</dbReference>
<feature type="domain" description="N-acetyltransferase" evidence="3">
    <location>
        <begin position="1"/>
        <end position="137"/>
    </location>
</feature>
<dbReference type="Proteomes" id="UP000316298">
    <property type="component" value="Unassembled WGS sequence"/>
</dbReference>
<comment type="caution">
    <text evidence="4">The sequence shown here is derived from an EMBL/GenBank/DDBJ whole genome shotgun (WGS) entry which is preliminary data.</text>
</comment>
<dbReference type="OrthoDB" id="9799092at2"/>
<dbReference type="InterPro" id="IPR050832">
    <property type="entry name" value="Bact_Acetyltransf"/>
</dbReference>
<evidence type="ECO:0000313" key="4">
    <source>
        <dbReference type="EMBL" id="TQJ19394.1"/>
    </source>
</evidence>
<keyword evidence="2" id="KW-0012">Acyltransferase</keyword>
<dbReference type="PANTHER" id="PTHR43877">
    <property type="entry name" value="AMINOALKYLPHOSPHONATE N-ACETYLTRANSFERASE-RELATED-RELATED"/>
    <property type="match status" value="1"/>
</dbReference>
<evidence type="ECO:0000256" key="1">
    <source>
        <dbReference type="ARBA" id="ARBA00022679"/>
    </source>
</evidence>